<dbReference type="Proteomes" id="UP000008144">
    <property type="component" value="Chromosome 13"/>
</dbReference>
<dbReference type="InterPro" id="IPR036383">
    <property type="entry name" value="TSP1_rpt_sf"/>
</dbReference>
<comment type="caution">
    <text evidence="3">Lacks conserved residue(s) required for the propagation of feature annotation.</text>
</comment>
<feature type="disulfide bond" evidence="3">
    <location>
        <begin position="12"/>
        <end position="27"/>
    </location>
</feature>
<dbReference type="InterPro" id="IPR000519">
    <property type="entry name" value="P_trefoil_dom"/>
</dbReference>
<dbReference type="Pfam" id="PF00090">
    <property type="entry name" value="TSP_1"/>
    <property type="match status" value="6"/>
</dbReference>
<sequence>MMDTPFQRSPMCGWIGISETECQLVGCCYSTKTYRCIYPSLQLMRQFLTVERFPQFITNDVTETRCSPTTTFIPKLFHRLPCLQDNNSTSNSRSLYSCPDVACCKDALALLPGAIGLQGQTQPGQVQPPPLVNVDPLELLTAHSNPGSSTLEALSAIYCPFYFFPVPGFPDLSSSAEGCCVRHACFHLKATSLYPTAETTVQHSWSTWSTWGACDVTCGTGRRQSRRSCISTSGMLLVSTDLCRGVNTQYQACTVGQCGASWATWSAWQPCAETCGGALRSRRRACVDIPSNQTLNPDRCVGPEFDMISCGELPCANWGSWGQYGACNASCNKLGVTSRQRACLTPTGTHNQSLTCIGESIEFRSCNGPQCDAWGVWGSWSACGADCVRSRSKYCGTNCGTQIPSQSEQCYIGSCTRPRPSPWVAWGGWGQWESCTATCGVGSRIRRRGCYYLGTSKWVMHHSFCGFVYGSSLVLQSQRGSCNVTCRNVYTWGPFTPYSQCSNTCGRGIQTKTKRCYDLLGSQVSSDKCVGSDASSRVCEVKKCMITWSDWSQWSSCPFSCSPPSGNKGSRVRIRCKVQALECTGENREVDVGICPVNAC</sequence>
<proteinExistence type="predicted"/>
<dbReference type="GeneTree" id="ENSGT00940000166934"/>
<reference evidence="6" key="1">
    <citation type="journal article" date="2002" name="Science">
        <title>The draft genome of Ciona intestinalis: insights into chordate and vertebrate origins.</title>
        <authorList>
            <person name="Dehal P."/>
            <person name="Satou Y."/>
            <person name="Campbell R.K."/>
            <person name="Chapman J."/>
            <person name="Degnan B."/>
            <person name="De Tomaso A."/>
            <person name="Davidson B."/>
            <person name="Di Gregorio A."/>
            <person name="Gelpke M."/>
            <person name="Goodstein D.M."/>
            <person name="Harafuji N."/>
            <person name="Hastings K.E."/>
            <person name="Ho I."/>
            <person name="Hotta K."/>
            <person name="Huang W."/>
            <person name="Kawashima T."/>
            <person name="Lemaire P."/>
            <person name="Martinez D."/>
            <person name="Meinertzhagen I.A."/>
            <person name="Necula S."/>
            <person name="Nonaka M."/>
            <person name="Putnam N."/>
            <person name="Rash S."/>
            <person name="Saiga H."/>
            <person name="Satake M."/>
            <person name="Terry A."/>
            <person name="Yamada L."/>
            <person name="Wang H.G."/>
            <person name="Awazu S."/>
            <person name="Azumi K."/>
            <person name="Boore J."/>
            <person name="Branno M."/>
            <person name="Chin-Bow S."/>
            <person name="DeSantis R."/>
            <person name="Doyle S."/>
            <person name="Francino P."/>
            <person name="Keys D.N."/>
            <person name="Haga S."/>
            <person name="Hayashi H."/>
            <person name="Hino K."/>
            <person name="Imai K.S."/>
            <person name="Inaba K."/>
            <person name="Kano S."/>
            <person name="Kobayashi K."/>
            <person name="Kobayashi M."/>
            <person name="Lee B.I."/>
            <person name="Makabe K.W."/>
            <person name="Manohar C."/>
            <person name="Matassi G."/>
            <person name="Medina M."/>
            <person name="Mochizuki Y."/>
            <person name="Mount S."/>
            <person name="Morishita T."/>
            <person name="Miura S."/>
            <person name="Nakayama A."/>
            <person name="Nishizaka S."/>
            <person name="Nomoto H."/>
            <person name="Ohta F."/>
            <person name="Oishi K."/>
            <person name="Rigoutsos I."/>
            <person name="Sano M."/>
            <person name="Sasaki A."/>
            <person name="Sasakura Y."/>
            <person name="Shoguchi E."/>
            <person name="Shin-i T."/>
            <person name="Spagnuolo A."/>
            <person name="Stainier D."/>
            <person name="Suzuki M.M."/>
            <person name="Tassy O."/>
            <person name="Takatori N."/>
            <person name="Tokuoka M."/>
            <person name="Yagi K."/>
            <person name="Yoshizaki F."/>
            <person name="Wada S."/>
            <person name="Zhang C."/>
            <person name="Hyatt P.D."/>
            <person name="Larimer F."/>
            <person name="Detter C."/>
            <person name="Doggett N."/>
            <person name="Glavina T."/>
            <person name="Hawkins T."/>
            <person name="Richardson P."/>
            <person name="Lucas S."/>
            <person name="Kohara Y."/>
            <person name="Levine M."/>
            <person name="Satoh N."/>
            <person name="Rokhsar D.S."/>
        </authorList>
    </citation>
    <scope>NUCLEOTIDE SEQUENCE [LARGE SCALE GENOMIC DNA]</scope>
</reference>
<dbReference type="HOGENOM" id="CLU_454881_0_0_1"/>
<dbReference type="Ensembl" id="ENSCINT00000001082.3">
    <property type="protein sequence ID" value="ENSCINP00000001082.3"/>
    <property type="gene ID" value="ENSCING00000000592.3"/>
</dbReference>
<dbReference type="AlphaFoldDB" id="F6PX32"/>
<name>F6PX32_CIOIN</name>
<dbReference type="PANTHER" id="PTHR22906">
    <property type="entry name" value="PROPERDIN"/>
    <property type="match status" value="1"/>
</dbReference>
<keyword evidence="6" id="KW-1185">Reference proteome</keyword>
<protein>
    <recommendedName>
        <fullName evidence="4">P-type domain-containing protein</fullName>
    </recommendedName>
</protein>
<dbReference type="SUPFAM" id="SSF82895">
    <property type="entry name" value="TSP-1 type 1 repeat"/>
    <property type="match status" value="5"/>
</dbReference>
<feature type="domain" description="P-type" evidence="4">
    <location>
        <begin position="1"/>
        <end position="40"/>
    </location>
</feature>
<dbReference type="PROSITE" id="PS50092">
    <property type="entry name" value="TSP1"/>
    <property type="match status" value="6"/>
</dbReference>
<dbReference type="PROSITE" id="PS51448">
    <property type="entry name" value="P_TREFOIL_2"/>
    <property type="match status" value="1"/>
</dbReference>
<keyword evidence="1" id="KW-0677">Repeat</keyword>
<evidence type="ECO:0000259" key="4">
    <source>
        <dbReference type="PROSITE" id="PS51448"/>
    </source>
</evidence>
<evidence type="ECO:0000313" key="5">
    <source>
        <dbReference type="Ensembl" id="ENSCINP00000001082.3"/>
    </source>
</evidence>
<dbReference type="InterPro" id="IPR000884">
    <property type="entry name" value="TSP1_rpt"/>
</dbReference>
<keyword evidence="2 3" id="KW-1015">Disulfide bond</keyword>
<accession>F6PX32</accession>
<reference evidence="5" key="4">
    <citation type="submission" date="2025-09" db="UniProtKB">
        <authorList>
            <consortium name="Ensembl"/>
        </authorList>
    </citation>
    <scope>IDENTIFICATION</scope>
</reference>
<evidence type="ECO:0000313" key="6">
    <source>
        <dbReference type="Proteomes" id="UP000008144"/>
    </source>
</evidence>
<organism evidence="5 6">
    <name type="scientific">Ciona intestinalis</name>
    <name type="common">Transparent sea squirt</name>
    <name type="synonym">Ascidia intestinalis</name>
    <dbReference type="NCBI Taxonomy" id="7719"/>
    <lineage>
        <taxon>Eukaryota</taxon>
        <taxon>Metazoa</taxon>
        <taxon>Chordata</taxon>
        <taxon>Tunicata</taxon>
        <taxon>Ascidiacea</taxon>
        <taxon>Phlebobranchia</taxon>
        <taxon>Cionidae</taxon>
        <taxon>Ciona</taxon>
    </lineage>
</organism>
<evidence type="ECO:0000256" key="1">
    <source>
        <dbReference type="ARBA" id="ARBA00022737"/>
    </source>
</evidence>
<dbReference type="Gene3D" id="2.20.100.10">
    <property type="entry name" value="Thrombospondin type-1 (TSP1) repeat"/>
    <property type="match status" value="4"/>
</dbReference>
<dbReference type="InParanoid" id="F6PX32"/>
<reference evidence="5" key="3">
    <citation type="submission" date="2025-08" db="UniProtKB">
        <authorList>
            <consortium name="Ensembl"/>
        </authorList>
    </citation>
    <scope>IDENTIFICATION</scope>
</reference>
<dbReference type="EMBL" id="EAAA01001071">
    <property type="status" value="NOT_ANNOTATED_CDS"/>
    <property type="molecule type" value="Genomic_DNA"/>
</dbReference>
<evidence type="ECO:0000256" key="2">
    <source>
        <dbReference type="ARBA" id="ARBA00023157"/>
    </source>
</evidence>
<dbReference type="InterPro" id="IPR052065">
    <property type="entry name" value="Compl_asym_regulator"/>
</dbReference>
<dbReference type="SMART" id="SM00209">
    <property type="entry name" value="TSP1"/>
    <property type="match status" value="7"/>
</dbReference>
<evidence type="ECO:0000256" key="3">
    <source>
        <dbReference type="PROSITE-ProRule" id="PRU00779"/>
    </source>
</evidence>
<reference evidence="5" key="2">
    <citation type="journal article" date="2008" name="Genome Biol.">
        <title>Improved genome assembly and evidence-based global gene model set for the chordate Ciona intestinalis: new insight into intron and operon populations.</title>
        <authorList>
            <person name="Satou Y."/>
            <person name="Mineta K."/>
            <person name="Ogasawara M."/>
            <person name="Sasakura Y."/>
            <person name="Shoguchi E."/>
            <person name="Ueno K."/>
            <person name="Yamada L."/>
            <person name="Matsumoto J."/>
            <person name="Wasserscheid J."/>
            <person name="Dewar K."/>
            <person name="Wiley G.B."/>
            <person name="Macmil S.L."/>
            <person name="Roe B.A."/>
            <person name="Zeller R.W."/>
            <person name="Hastings K.E."/>
            <person name="Lemaire P."/>
            <person name="Lindquist E."/>
            <person name="Endo T."/>
            <person name="Hotta K."/>
            <person name="Inaba K."/>
        </authorList>
    </citation>
    <scope>NUCLEOTIDE SEQUENCE [LARGE SCALE GENOMIC DNA]</scope>
    <source>
        <strain evidence="5">wild type</strain>
    </source>
</reference>